<dbReference type="PANTHER" id="PTHR11136">
    <property type="entry name" value="FOLYLPOLYGLUTAMATE SYNTHASE-RELATED"/>
    <property type="match status" value="1"/>
</dbReference>
<dbReference type="GO" id="GO:0005524">
    <property type="term" value="F:ATP binding"/>
    <property type="evidence" value="ECO:0007669"/>
    <property type="project" value="UniProtKB-KW"/>
</dbReference>
<organism evidence="9 10">
    <name type="scientific">Caminicella sporogenes DSM 14501</name>
    <dbReference type="NCBI Taxonomy" id="1121266"/>
    <lineage>
        <taxon>Bacteria</taxon>
        <taxon>Bacillati</taxon>
        <taxon>Bacillota</taxon>
        <taxon>Clostridia</taxon>
        <taxon>Peptostreptococcales</taxon>
        <taxon>Caminicellaceae</taxon>
        <taxon>Caminicella</taxon>
    </lineage>
</organism>
<evidence type="ECO:0000256" key="3">
    <source>
        <dbReference type="ARBA" id="ARBA00022723"/>
    </source>
</evidence>
<dbReference type="SUPFAM" id="SSF53623">
    <property type="entry name" value="MurD-like peptide ligases, catalytic domain"/>
    <property type="match status" value="1"/>
</dbReference>
<dbReference type="Gene3D" id="3.90.190.20">
    <property type="entry name" value="Mur ligase, C-terminal domain"/>
    <property type="match status" value="1"/>
</dbReference>
<dbReference type="PANTHER" id="PTHR11136:SF0">
    <property type="entry name" value="DIHYDROFOLATE SYNTHETASE-RELATED"/>
    <property type="match status" value="1"/>
</dbReference>
<dbReference type="Pfam" id="PF08245">
    <property type="entry name" value="Mur_ligase_M"/>
    <property type="match status" value="1"/>
</dbReference>
<reference evidence="9 10" key="1">
    <citation type="submission" date="2016-11" db="EMBL/GenBank/DDBJ databases">
        <authorList>
            <person name="Jaros S."/>
            <person name="Januszkiewicz K."/>
            <person name="Wedrychowicz H."/>
        </authorList>
    </citation>
    <scope>NUCLEOTIDE SEQUENCE [LARGE SCALE GENOMIC DNA]</scope>
    <source>
        <strain evidence="9 10">DSM 14501</strain>
    </source>
</reference>
<dbReference type="NCBIfam" id="TIGR01499">
    <property type="entry name" value="folC"/>
    <property type="match status" value="1"/>
</dbReference>
<dbReference type="SUPFAM" id="SSF53244">
    <property type="entry name" value="MurD-like peptide ligases, peptide-binding domain"/>
    <property type="match status" value="1"/>
</dbReference>
<protein>
    <submittedName>
        <fullName evidence="9">Dihydrofolate synthase / folylpolyglutamate synthase</fullName>
    </submittedName>
</protein>
<comment type="similarity">
    <text evidence="1 7">Belongs to the folylpolyglutamate synthase family.</text>
</comment>
<name>A0A1M6T4S8_9FIRM</name>
<dbReference type="Gene3D" id="3.40.1190.10">
    <property type="entry name" value="Mur-like, catalytic domain"/>
    <property type="match status" value="1"/>
</dbReference>
<dbReference type="Proteomes" id="UP000184082">
    <property type="component" value="Unassembled WGS sequence"/>
</dbReference>
<dbReference type="InterPro" id="IPR013221">
    <property type="entry name" value="Mur_ligase_cen"/>
</dbReference>
<evidence type="ECO:0000313" key="10">
    <source>
        <dbReference type="Proteomes" id="UP000184082"/>
    </source>
</evidence>
<dbReference type="GO" id="GO:0046872">
    <property type="term" value="F:metal ion binding"/>
    <property type="evidence" value="ECO:0007669"/>
    <property type="project" value="UniProtKB-KW"/>
</dbReference>
<dbReference type="GO" id="GO:0008841">
    <property type="term" value="F:dihydrofolate synthase activity"/>
    <property type="evidence" value="ECO:0007669"/>
    <property type="project" value="TreeGrafter"/>
</dbReference>
<dbReference type="InterPro" id="IPR036565">
    <property type="entry name" value="Mur-like_cat_sf"/>
</dbReference>
<dbReference type="STRING" id="1121266.SAMN02745883_02239"/>
<keyword evidence="5 7" id="KW-0067">ATP-binding</keyword>
<feature type="domain" description="Mur ligase central" evidence="8">
    <location>
        <begin position="57"/>
        <end position="284"/>
    </location>
</feature>
<dbReference type="RefSeq" id="WP_072968569.1">
    <property type="nucleotide sequence ID" value="NZ_FRAJ01000023.1"/>
</dbReference>
<keyword evidence="3" id="KW-0479">Metal-binding</keyword>
<dbReference type="EMBL" id="FRAJ01000023">
    <property type="protein sequence ID" value="SHK51924.1"/>
    <property type="molecule type" value="Genomic_DNA"/>
</dbReference>
<evidence type="ECO:0000259" key="8">
    <source>
        <dbReference type="Pfam" id="PF08245"/>
    </source>
</evidence>
<keyword evidence="4 7" id="KW-0547">Nucleotide-binding</keyword>
<evidence type="ECO:0000256" key="6">
    <source>
        <dbReference type="ARBA" id="ARBA00022842"/>
    </source>
</evidence>
<evidence type="ECO:0000256" key="1">
    <source>
        <dbReference type="ARBA" id="ARBA00008276"/>
    </source>
</evidence>
<accession>A0A1M6T4S8</accession>
<keyword evidence="2 7" id="KW-0436">Ligase</keyword>
<gene>
    <name evidence="9" type="ORF">SAMN02745883_02239</name>
</gene>
<keyword evidence="6" id="KW-0460">Magnesium</keyword>
<evidence type="ECO:0000256" key="5">
    <source>
        <dbReference type="ARBA" id="ARBA00022840"/>
    </source>
</evidence>
<evidence type="ECO:0000256" key="7">
    <source>
        <dbReference type="PIRNR" id="PIRNR001563"/>
    </source>
</evidence>
<proteinExistence type="inferred from homology"/>
<dbReference type="GO" id="GO:0005737">
    <property type="term" value="C:cytoplasm"/>
    <property type="evidence" value="ECO:0007669"/>
    <property type="project" value="TreeGrafter"/>
</dbReference>
<evidence type="ECO:0000256" key="2">
    <source>
        <dbReference type="ARBA" id="ARBA00022598"/>
    </source>
</evidence>
<dbReference type="AlphaFoldDB" id="A0A1M6T4S8"/>
<sequence length="447" mass="51393">MFKSCEEVIDFIYSSYMNKKDKIDKNLNDKFTRNPYFTRKLIDELGEIDKFQRNILVTGSKGKGSICRITAKILEKHGLKVGVYTSPHLTKYNERIKINDKSISDEELIKYANIIEPLALEIEKNAGESQYFGPVGIGAAIALMYFKDNNTDINILECGRGARYDDVAVINSEYSVINKVFLEHYPQLGNTLEEVAYNKAGIIHKNHKAVFIAEQYDSVNRIINNIAYEKSVKVYTYNRDFKALNIVQDSFGIKFDIKTKRQYYKDIYIPVYGEFNVYNTCLGVKLCEEILGKINKNKLQIALNSLSWQGCTEIVKKAPLVILDGCINRECAKYLKKMIENLKVEMKYFIIGIPDTKDYKGVVEELRKIADKIILTRPKNTHLKFTDEQKLYCIKENDVVIKYEEIFKKAVIATIKSLNKNDILCIVGTQALIGESKKIFSEGYFNE</sequence>
<evidence type="ECO:0000256" key="4">
    <source>
        <dbReference type="ARBA" id="ARBA00022741"/>
    </source>
</evidence>
<dbReference type="InterPro" id="IPR001645">
    <property type="entry name" value="Folylpolyglutamate_synth"/>
</dbReference>
<dbReference type="GO" id="GO:0004326">
    <property type="term" value="F:tetrahydrofolylpolyglutamate synthase activity"/>
    <property type="evidence" value="ECO:0007669"/>
    <property type="project" value="InterPro"/>
</dbReference>
<keyword evidence="10" id="KW-1185">Reference proteome</keyword>
<dbReference type="InterPro" id="IPR036615">
    <property type="entry name" value="Mur_ligase_C_dom_sf"/>
</dbReference>
<evidence type="ECO:0000313" key="9">
    <source>
        <dbReference type="EMBL" id="SHK51924.1"/>
    </source>
</evidence>
<dbReference type="PIRSF" id="PIRSF001563">
    <property type="entry name" value="Folylpolyglu_synth"/>
    <property type="match status" value="1"/>
</dbReference>